<gene>
    <name evidence="1" type="ORF">FHR33_005770</name>
</gene>
<dbReference type="GeneID" id="95396314"/>
<accession>A0A7W5VED0</accession>
<dbReference type="RefSeq" id="WP_281388184.1">
    <property type="nucleotide sequence ID" value="NZ_BAAAXX010000027.1"/>
</dbReference>
<comment type="caution">
    <text evidence="1">The sequence shown here is derived from an EMBL/GenBank/DDBJ whole genome shotgun (WGS) entry which is preliminary data.</text>
</comment>
<evidence type="ECO:0000313" key="2">
    <source>
        <dbReference type="Proteomes" id="UP000579945"/>
    </source>
</evidence>
<proteinExistence type="predicted"/>
<sequence>MPVFSYWETSTLSASVPPTDIGRSRWPISFIFAGSEMSRIDRP</sequence>
<protein>
    <submittedName>
        <fullName evidence="1">Uncharacterized protein</fullName>
    </submittedName>
</protein>
<keyword evidence="2" id="KW-1185">Reference proteome</keyword>
<dbReference type="Proteomes" id="UP000579945">
    <property type="component" value="Unassembled WGS sequence"/>
</dbReference>
<evidence type="ECO:0000313" key="1">
    <source>
        <dbReference type="EMBL" id="MBB3729910.1"/>
    </source>
</evidence>
<name>A0A7W5VED0_9ACTN</name>
<dbReference type="AlphaFoldDB" id="A0A7W5VED0"/>
<reference evidence="1 2" key="1">
    <citation type="submission" date="2020-08" db="EMBL/GenBank/DDBJ databases">
        <title>Sequencing the genomes of 1000 actinobacteria strains.</title>
        <authorList>
            <person name="Klenk H.-P."/>
        </authorList>
    </citation>
    <scope>NUCLEOTIDE SEQUENCE [LARGE SCALE GENOMIC DNA]</scope>
    <source>
        <strain evidence="1 2">DSM 44320</strain>
    </source>
</reference>
<dbReference type="EMBL" id="JACIBV010000001">
    <property type="protein sequence ID" value="MBB3729910.1"/>
    <property type="molecule type" value="Genomic_DNA"/>
</dbReference>
<organism evidence="1 2">
    <name type="scientific">Nonomuraea dietziae</name>
    <dbReference type="NCBI Taxonomy" id="65515"/>
    <lineage>
        <taxon>Bacteria</taxon>
        <taxon>Bacillati</taxon>
        <taxon>Actinomycetota</taxon>
        <taxon>Actinomycetes</taxon>
        <taxon>Streptosporangiales</taxon>
        <taxon>Streptosporangiaceae</taxon>
        <taxon>Nonomuraea</taxon>
    </lineage>
</organism>